<reference evidence="23" key="2">
    <citation type="submission" date="2015-03" db="UniProtKB">
        <authorList>
            <consortium name="EnsemblPlants"/>
        </authorList>
    </citation>
    <scope>IDENTIFICATION</scope>
</reference>
<evidence type="ECO:0000259" key="21">
    <source>
        <dbReference type="PROSITE" id="PS50927"/>
    </source>
</evidence>
<dbReference type="PROSITE" id="PS00108">
    <property type="entry name" value="PROTEIN_KINASE_ST"/>
    <property type="match status" value="6"/>
</dbReference>
<keyword evidence="7 16" id="KW-0547">Nucleotide-binding</keyword>
<feature type="domain" description="Protein kinase" evidence="19">
    <location>
        <begin position="3585"/>
        <end position="3859"/>
    </location>
</feature>
<feature type="domain" description="Apple" evidence="22">
    <location>
        <begin position="1122"/>
        <end position="1206"/>
    </location>
</feature>
<feature type="transmembrane region" description="Helical" evidence="18">
    <location>
        <begin position="388"/>
        <end position="407"/>
    </location>
</feature>
<keyword evidence="15" id="KW-0245">EGF-like domain</keyword>
<dbReference type="GO" id="GO:0051707">
    <property type="term" value="P:response to other organism"/>
    <property type="evidence" value="ECO:0007669"/>
    <property type="project" value="UniProtKB-ARBA"/>
</dbReference>
<comment type="catalytic activity">
    <reaction evidence="14">
        <text>L-seryl-[protein] + ATP = O-phospho-L-seryl-[protein] + ADP + H(+)</text>
        <dbReference type="Rhea" id="RHEA:17989"/>
        <dbReference type="Rhea" id="RHEA-COMP:9863"/>
        <dbReference type="Rhea" id="RHEA-COMP:11604"/>
        <dbReference type="ChEBI" id="CHEBI:15378"/>
        <dbReference type="ChEBI" id="CHEBI:29999"/>
        <dbReference type="ChEBI" id="CHEBI:30616"/>
        <dbReference type="ChEBI" id="CHEBI:83421"/>
        <dbReference type="ChEBI" id="CHEBI:456216"/>
        <dbReference type="EC" id="2.7.11.1"/>
    </reaction>
</comment>
<keyword evidence="10" id="KW-1015">Disulfide bond</keyword>
<evidence type="ECO:0000256" key="4">
    <source>
        <dbReference type="ARBA" id="ARBA00022527"/>
    </source>
</evidence>
<reference evidence="23" key="1">
    <citation type="journal article" date="2009" name="Rice">
        <title>De Novo Next Generation Sequencing of Plant Genomes.</title>
        <authorList>
            <person name="Rounsley S."/>
            <person name="Marri P.R."/>
            <person name="Yu Y."/>
            <person name="He R."/>
            <person name="Sisneros N."/>
            <person name="Goicoechea J.L."/>
            <person name="Lee S.J."/>
            <person name="Angelova A."/>
            <person name="Kudrna D."/>
            <person name="Luo M."/>
            <person name="Affourtit J."/>
            <person name="Desany B."/>
            <person name="Knight J."/>
            <person name="Niazi F."/>
            <person name="Egholm M."/>
            <person name="Wing R.A."/>
        </authorList>
    </citation>
    <scope>NUCLEOTIDE SEQUENCE [LARGE SCALE GENOMIC DNA]</scope>
    <source>
        <strain evidence="23">cv. IRGC 105608</strain>
    </source>
</reference>
<feature type="domain" description="Bulb-type lectin" evidence="21">
    <location>
        <begin position="1683"/>
        <end position="1811"/>
    </location>
</feature>
<keyword evidence="11" id="KW-0675">Receptor</keyword>
<evidence type="ECO:0000313" key="23">
    <source>
        <dbReference type="EnsemblPlants" id="OBART09G18840.1"/>
    </source>
</evidence>
<dbReference type="PANTHER" id="PTHR27002">
    <property type="entry name" value="RECEPTOR-LIKE SERINE/THREONINE-PROTEIN KINASE SD1-8"/>
    <property type="match status" value="1"/>
</dbReference>
<evidence type="ECO:0000259" key="19">
    <source>
        <dbReference type="PROSITE" id="PS50011"/>
    </source>
</evidence>
<keyword evidence="18" id="KW-0472">Membrane</keyword>
<dbReference type="PROSITE" id="PS50948">
    <property type="entry name" value="PAN"/>
    <property type="match status" value="5"/>
</dbReference>
<name>A0A0D3H9S2_9ORYZ</name>
<dbReference type="InterPro" id="IPR000742">
    <property type="entry name" value="EGF"/>
</dbReference>
<organism evidence="23">
    <name type="scientific">Oryza barthii</name>
    <dbReference type="NCBI Taxonomy" id="65489"/>
    <lineage>
        <taxon>Eukaryota</taxon>
        <taxon>Viridiplantae</taxon>
        <taxon>Streptophyta</taxon>
        <taxon>Embryophyta</taxon>
        <taxon>Tracheophyta</taxon>
        <taxon>Spermatophyta</taxon>
        <taxon>Magnoliopsida</taxon>
        <taxon>Liliopsida</taxon>
        <taxon>Poales</taxon>
        <taxon>Poaceae</taxon>
        <taxon>BOP clade</taxon>
        <taxon>Oryzoideae</taxon>
        <taxon>Oryzeae</taxon>
        <taxon>Oryzinae</taxon>
        <taxon>Oryza</taxon>
    </lineage>
</organism>
<comment type="caution">
    <text evidence="15">Lacks conserved residue(s) required for the propagation of feature annotation.</text>
</comment>
<evidence type="ECO:0000256" key="2">
    <source>
        <dbReference type="ARBA" id="ARBA00012513"/>
    </source>
</evidence>
<evidence type="ECO:0000256" key="15">
    <source>
        <dbReference type="PROSITE-ProRule" id="PRU00076"/>
    </source>
</evidence>
<dbReference type="PROSITE" id="PS50011">
    <property type="entry name" value="PROTEIN_KINASE_DOM"/>
    <property type="match status" value="6"/>
</dbReference>
<comment type="subcellular location">
    <subcellularLocation>
        <location evidence="1">Cell membrane</location>
        <topology evidence="1">Single-pass type I membrane protein</topology>
    </subcellularLocation>
</comment>
<dbReference type="InterPro" id="IPR001480">
    <property type="entry name" value="Bulb-type_lectin_dom"/>
</dbReference>
<dbReference type="EnsemblPlants" id="OBART09G18840.1">
    <property type="protein sequence ID" value="OBART09G18840.1"/>
    <property type="gene ID" value="OBART09G18840"/>
</dbReference>
<dbReference type="InterPro" id="IPR036426">
    <property type="entry name" value="Bulb-type_lectin_dom_sf"/>
</dbReference>
<dbReference type="CDD" id="cd01098">
    <property type="entry name" value="PAN_AP_plant"/>
    <property type="match status" value="5"/>
</dbReference>
<dbReference type="InterPro" id="IPR017441">
    <property type="entry name" value="Protein_kinase_ATP_BS"/>
</dbReference>
<feature type="binding site" evidence="16">
    <location>
        <position position="478"/>
    </location>
    <ligand>
        <name>ATP</name>
        <dbReference type="ChEBI" id="CHEBI:30616"/>
    </ligand>
</feature>
<feature type="domain" description="Protein kinase" evidence="19">
    <location>
        <begin position="2774"/>
        <end position="3044"/>
    </location>
</feature>
<sequence length="4967" mass="548789">MYLGIWYNDIPRRTVVWVADRETPVTNSSSSAPTLSLTNSSNLVLSDADGGFRWSTNITDDAAGAGSTAVLLNTGNFVVRSPNGTTLWQSFEHPTDSFLPGMKMRAMYRTRAGERLVSWKGPDDPSPGSFSFGGDPGTFLQVFIWNGTRGVSRDGPWTGDMVSSQFQANTSDIIYFAIVDNDDEIYMTFTVSDGSPHTRYVLTYAGKYQLQSWDNSSSAWAVLGEWPTWDCNRYGYCGPFGYCDNTARAPAVPTCKCLAGFEPASAEEWSSGRFSRGCRRTEAVQCGDRFLAVPGMKSPDKFVLVPNRTLDACAAECSSNCSCVAYAYANLSSSGSKGDMTRCLVWSGELVDTEKEGEGLSSDTIYLRLAGLDLDVAGGRKKSNAIKIVLPVLGSILIVLCIFFAWLKIKGKKTNQEKHIKLIFDGEGSTVQDFELPFVRFEDIALATNNFSEINNIGQGGFGKVYMAMLGGQEVAIKRLSKDSRQGTKEFRNEVILIAKLQHRNLVRLLGCCVEGDEKLLIYEYLPNKGLDATLFDGSRKMKLDWTTRFNIIKGVARGLLYLHQDSRLTIIHRDLKAGNVLLDAEMKPKIADFGMARIFGDNQQDANTQRVVGTYGYMAPEYAMEGIFSTKSDVYSFGVLLLEIVTGIRRSSTSNIMNFPNLIVYSWNMWKEGKSKDLVDSSIMDSCLLHEVLLCIHVALLCVQESPDDRPLVSSIVFTLENGSSVALLPAPSCPGHFAQRSSEIEQMKDNTQNSMNTFTLTNIEGRILLKKVLMDRSAAALACITSVLLLLLPLPCASDDRLVTGKPLSPGATVVSDGGAFALGFFSPSNSTPEKMYLGIWYNDIPGRTVVWVADRGTPVTNSSSSLPTLSLTNSSNLVLSDADGRVRWTSNITDDAAGSGSTAVLKNDGNLVIRSPNGTTLWQSFEHPTDSFLPGMKLGVTFKTRTCERLVSWKGPDDPSPGSFSFGGDPGTFLQVFIWNGTRPVSRDGPWTGYMVSSQYQANSSDIFYFSIVNNEEKRYITFSVSEGSPYTRYVITYAGKYQFQRWNISSSAWDVAEWPRWDCNYYNYCGPNGYCDNTARAPAVPTCKCLFGFEPAKAAEWNSGRFSQGCRRKEAVQCGDRFLAVPGMISPDKFVLFPNRTLDACAAECSSNCSCVAYAYANLSSSISKGDKTRCLVWSGELIDAEMVGERLGSDTIYLRLAGLDAGKKRKREKHRKLFLDGACTSEEIGDGSPIQDLELPYVRFEEIALATHNFSEENKIGQGGFGKVYMAMLGGQEVAIKRLSKDSRQGTEEFRNEVILIAKLQHRNLVRLLGCCVEGDEKLLIYEYLPNKSLDATLFDVSRKLKIDWRTRFNIIKGVARGLLYLHQDSRLTIIHRDLKAGNVLLDAEMKPKIADFGMARIVGDNQQNANTRRVVGTYGYMAPEYAMEGIFSTKSDVYSFGVLLLEVVTGIRRSSTSNIMGFPNLIVYSWNMWKEEKMKDLADSSIMDSCLLHEVLLCIHVALLCVQENPDDRPLMSSVVFFLDNGSNTALPAPNSPAYFSQRSSEIEQLRDNIQNSMNTFTLTDIEGSAARTATATSPTGASATRKYLDGFEPASGEEWSTGRFSGGCRRKEAPPCAAADDFLALPRMKVPDNLLTSLAQCKLILKRKKVLMDRSAAALACITSVLLLLPPPCASDDRLVTGKPLSPGATLVSDGGAFALSFFSPSNSTPEKMYLGIWYNDIPQRTVVWVADRGTPVTNSSSSAPTLSLTNSSNLVLSDADGRVRWSTNITDDAAGSGSTAVLLNTGNLVIRSPNGTILWKSFDHPTDSFLPGMKLGMTFKTRVSDRLVSWRGPDDPSPGSFSFGGDPDTFLQVFVRNGTRPVSRDAPWTGYMMFSRYLQVNSSDIFYFSVVDNDEKRYITFSVSEGSPHTRYVITYAGRYQFQRWNISSSAWKVLAELPRWDCNYYNYCGPNGYCDNTARAPAVPTCKCLAGFEPASAEEWNSGRFSRGCRRTEAVQCSDRFLAVPGMKSPDKFVHVPNRTLDACAAECSNNCSCVAYAYANLSSSISEGDVTRCLVWSGELIDTEKIGEWPESDTIHLRLASLDAGGQEVAVKRLSKDSRQGTDEFRNEVILIAKLQHRNLVHLLSCCVERDEKLLIYEYLPNKSLDATLFDVSRKFKLDWRTRFTIIKGVARGLLYLHQDSRLTIIHRDLKAGNVLLDAEMKPKIADFGMARIFGDNQQNANTRRVVGTYYMAPEYAMEGIFSTKSDVYSFGVLLLEVITGIRRSSTSNIMDFPNLIVYSWNMWKEGKMKDLADSSIMDSCLLHEVLLCIHVALLCVQENPDDRPLMSSVVPTLESGSTTALPTPNCPAYFAQRSSEIEQLRDNIQNSMNTFTLTDIEGRREYKSWLMDSTASTTIVVFLLLLPRLCSSAGDKIELGEQLLLGQTKASDGGAFVLGFFSPSNSTPERQYIGIWYNITDRTVVWVANREAPAIAAGRSIAPRLALTNDSNLVLSDADGRVLWSTNVTAGVADAAGRSTSPPVAELLNNGNLVIRSNGAILWQSFDHPTDTVIPEMKVQLDKRTRRGARLVSWKDAGGDPSPGSFSYGMDPETSLQLVMWNGSRPYWRTTVWTGYLTSGQYLAATGTTIYLDVVDNDDEIYVKLRVSDGASPTRYVMTSSGEFQLLGWDKSSSEWITFSSFPTHHCTTILVVLCISFAWFKIKGRYIQCSFIYLDAYGKKRKREKHRKLFLDGACTSEEIGDGSPIQDLELPYVRFEEIALATHNFSEENKIGQGGFGKVYMAMLGGQEVAIKRLSKDSRQGTEEFRNEVILIAKLQHRNLVRLLGCCVEGDEKLLIYEYLPNKSLDATLFDVSRKLKIDWRTRFNIIKGVARGLLYLHQDSRLTIIHRDLKAGNVLLDAEMKPKIADFGMARIVGDNQQNANTRRVVGTYGYMAPEYAMEGIFSTKSDVYSFGVLLLEVVTGIRRSSTSNIMGFPNLIVYSWNMWKEEKMKDLADSSIMDSCLLHEVLLCIHVALLCVQENPDDRPLMSSVVFFLDNGSNTALPAPNSPAYFSQRSSEIEQLRDNIQNSMNTFTLTDIEGSAARTATATSPTGASATRKYLDGFEPASGEEWSTGRFSGGCRRKEAPPCAAADDFLALPRMKVPDNLLTSLAQCKLILKRKKVLMDRSAAALACITSVLLLLPPPCASDDRLVTGKPLSPGATLVSDGGAFALSFFSPSNSTPEKMYLGIWYNDIPQRTVVWVADRGTPVTNSSSSAPTLSLTNSSNLVLSDADGRVRWSTNITDDAAGSGSTAVLLNTGNLVIRSPNGTILWKSFDHPTDSFLPGMKLGMTFKTRVSDRLVSWRGPDDPSPGSFSFGGDPDTFLQVFVRNGTRPVSRDAPWTGYMMFSRYLQVNSSDIFYFSVVDNDEKRYITFSVSEGSPHTRYVITYAGRYQFQRWNISSSAWKVLAELPRWDCNYYNYCGPNGYCDNTARAPAVPTCKCLAGFEPASAEEWNSGRFSRGCRRTEAVQCSDRFLAVPGMKSPDKFVHVPNRTLDACAAECSNNCSCVAYAYANLSSSISEGDVTRCLVWSGELIDTEKIGEWPESDTIHLRLASLDAGGQEVAVKRLSKDSRQGTDEFRNEVILIAKLQHRNLVHLLSCCVERDEKLLIYEYLPNKSLDATLFGMPWKFKLDWRTRFTIIKGVARGLLYLHQDSRLTIIHRDLKAGNVLLDAEMKPKIADFGMARIFGDNQQNANTRRVVGTYYMAPEYAMEGIFSTKSDVYSFGVLLLEVITGIRRSSTSNIMDFPNLIVYSWNMWKEGKMKDLADSSIMDSCLLHEVLLCIHVALLCVQENPDDRPLMSSVVPTLESGSTTALPTPNCPAYFAQRSSEIEQLRDNIQNSMNTFTLTDIEGRREYKSWLMDSTASTTIVVFLLLLPRLCSSAGDKIELGEQLLLGQTKASDGGAFVLGFFSPSNSTPERQYIGIWYNITDRTVVWVANREAPAIAAGRSIAPRLALTNDSNLVLSDADGRVLWSTNVTAGVADAAGRSTSPPVAELLNNGNLVIRSNGAILWQSFDHPTDTVIPEMKVQLDKRTRRGARLVSWKDAGGDPSPGSFSYGMDPETSLQLVMWNGSRPYWRTTVWTGYLTSGQYLAATGTTIYLDVVDNDDEIYVKLRVSDGASPTRYVMTSSGEFQLLGWDKSSSEWITFSSFPTHHCTTYGYCGPNGYCDITTGAAAACKCLDGFEPASGGEWSAGRFSGGCRRKEAPPCGGGDGFLALPRMKVPDKFSTLVGNMTFDECAARCATNCSCEAYAHADLSSSSARGDIGRCLVWAGELIDMVMIGQTTWGRAGETLYLRVPAGSTSSRGRGNVVKIAVPILASALVLTCIFFVYFCKSRENRRKRESQKTLVPGSRNTSSELLEENPTQDLEFPSIRFSDIVAATDNFSKSCLIGRGGFGKVYKVTLENGQEVAIKRLSKDSDQGIEEFKNEAILIAKLQHRNLVRLLGCCTEGSEKLLIYEYLANKGLDAILFDGARKSLLDWPTRFGIIKGVARGLLYLHQDSRLTVIHRDLKASNILLDAQMRPKIADFGMAKIFGENQQKANTKRVVGTYGYIAPEYSTEGSFSVKSDVYSFGVLLLEIVSGIRISSTDIMEFPSLIVYAWSLWKEGKAKNLIDSSIAESSSLDEVQLCIHVGLLCVEDNPNSRPLMSSVVSILENGSTTFLAMPNQPAYFAQTTSEMDKMTDGSSRNTMTMTVLQGRLAFDCARSSESGPAHRFNNSGRRLPVFFLGFNPTELPVPGTMSGGSWRAPSSGERYERATVLDACLQLPRVLLETRDPAVQVSIPPQLMLRNIFPRHGRISHGPMGMSIVKASSRGFHGRGYGCERCHLVAARNAAVHAARSCPNRWAYALKGDKNIEMVTDDGPEVRRYNVSRLLAPAVSKEGPILRASISWSPNHSKHLVVSPVDMLLFKVA</sequence>
<dbReference type="Gene3D" id="3.30.200.20">
    <property type="entry name" value="Phosphorylase Kinase, domain 1"/>
    <property type="match status" value="6"/>
</dbReference>
<keyword evidence="5" id="KW-0808">Transferase</keyword>
<feature type="binding site" evidence="16">
    <location>
        <position position="1286"/>
    </location>
    <ligand>
        <name>ATP</name>
        <dbReference type="ChEBI" id="CHEBI:30616"/>
    </ligand>
</feature>
<dbReference type="CDD" id="cd14066">
    <property type="entry name" value="STKc_IRAK"/>
    <property type="match status" value="4"/>
</dbReference>
<keyword evidence="4" id="KW-0723">Serine/threonine-protein kinase</keyword>
<dbReference type="eggNOG" id="ENOG502QSWF">
    <property type="taxonomic scope" value="Eukaryota"/>
</dbReference>
<keyword evidence="8" id="KW-0418">Kinase</keyword>
<evidence type="ECO:0000256" key="17">
    <source>
        <dbReference type="SAM" id="MobiDB-lite"/>
    </source>
</evidence>
<dbReference type="FunFam" id="3.30.200.20:FF:000402">
    <property type="entry name" value="Serine/threonine-protein kinase"/>
    <property type="match status" value="2"/>
</dbReference>
<accession>A0A0D3H9S2</accession>
<feature type="compositionally biased region" description="Polar residues" evidence="17">
    <location>
        <begin position="4406"/>
        <end position="4418"/>
    </location>
</feature>
<evidence type="ECO:0000256" key="9">
    <source>
        <dbReference type="ARBA" id="ARBA00022840"/>
    </source>
</evidence>
<feature type="region of interest" description="Disordered" evidence="17">
    <location>
        <begin position="4397"/>
        <end position="4418"/>
    </location>
</feature>
<feature type="domain" description="EGF-like" evidence="20">
    <location>
        <begin position="3462"/>
        <end position="3502"/>
    </location>
</feature>
<dbReference type="SUPFAM" id="SSF56112">
    <property type="entry name" value="Protein kinase-like (PK-like)"/>
    <property type="match status" value="6"/>
</dbReference>
<dbReference type="PROSITE" id="PS50026">
    <property type="entry name" value="EGF_3"/>
    <property type="match status" value="2"/>
</dbReference>
<dbReference type="SMART" id="SM00220">
    <property type="entry name" value="S_TKc"/>
    <property type="match status" value="6"/>
</dbReference>
<dbReference type="GO" id="GO:0005524">
    <property type="term" value="F:ATP binding"/>
    <property type="evidence" value="ECO:0007669"/>
    <property type="project" value="UniProtKB-UniRule"/>
</dbReference>
<dbReference type="InterPro" id="IPR003609">
    <property type="entry name" value="Pan_app"/>
</dbReference>
<dbReference type="HOGENOM" id="CLU_223362_0_0_1"/>
<evidence type="ECO:0000256" key="14">
    <source>
        <dbReference type="ARBA" id="ARBA00048679"/>
    </source>
</evidence>
<evidence type="ECO:0000313" key="24">
    <source>
        <dbReference type="Proteomes" id="UP000026960"/>
    </source>
</evidence>
<keyword evidence="6" id="KW-0732">Signal</keyword>
<dbReference type="PROSITE" id="PS00107">
    <property type="entry name" value="PROTEIN_KINASE_ATP"/>
    <property type="match status" value="4"/>
</dbReference>
<feature type="domain" description="Protein kinase" evidence="19">
    <location>
        <begin position="2070"/>
        <end position="2344"/>
    </location>
</feature>
<evidence type="ECO:0000256" key="1">
    <source>
        <dbReference type="ARBA" id="ARBA00004251"/>
    </source>
</evidence>
<feature type="transmembrane region" description="Helical" evidence="18">
    <location>
        <begin position="4367"/>
        <end position="4387"/>
    </location>
</feature>
<feature type="domain" description="Protein kinase" evidence="19">
    <location>
        <begin position="4439"/>
        <end position="4717"/>
    </location>
</feature>
<dbReference type="Pfam" id="PF00954">
    <property type="entry name" value="S_locus_glycop"/>
    <property type="match status" value="5"/>
</dbReference>
<dbReference type="GO" id="GO:0004674">
    <property type="term" value="F:protein serine/threonine kinase activity"/>
    <property type="evidence" value="ECO:0007669"/>
    <property type="project" value="UniProtKB-KW"/>
</dbReference>
<evidence type="ECO:0000256" key="8">
    <source>
        <dbReference type="ARBA" id="ARBA00022777"/>
    </source>
</evidence>
<dbReference type="Gramene" id="OBART09G18840.1">
    <property type="protein sequence ID" value="OBART09G18840.1"/>
    <property type="gene ID" value="OBART09G18840"/>
</dbReference>
<evidence type="ECO:0000256" key="10">
    <source>
        <dbReference type="ARBA" id="ARBA00023157"/>
    </source>
</evidence>
<feature type="domain" description="Apple" evidence="22">
    <location>
        <begin position="2006"/>
        <end position="2089"/>
    </location>
</feature>
<dbReference type="STRING" id="65489.A0A0D3H9S2"/>
<feature type="domain" description="Bulb-type lectin" evidence="21">
    <location>
        <begin position="1"/>
        <end position="92"/>
    </location>
</feature>
<dbReference type="PANTHER" id="PTHR27002:SF1095">
    <property type="entry name" value="G-TYPE LECTIN S-RECEPTOR-LIKE SERINE_THREONINE-PROTEIN KINASE RKS1"/>
    <property type="match status" value="1"/>
</dbReference>
<dbReference type="InterPro" id="IPR011009">
    <property type="entry name" value="Kinase-like_dom_sf"/>
</dbReference>
<evidence type="ECO:0000256" key="7">
    <source>
        <dbReference type="ARBA" id="ARBA00022741"/>
    </source>
</evidence>
<dbReference type="PROSITE" id="PS50927">
    <property type="entry name" value="BULB_LECTIN"/>
    <property type="match status" value="6"/>
</dbReference>
<dbReference type="SUPFAM" id="SSF51110">
    <property type="entry name" value="alpha-D-mannose-specific plant lectins"/>
    <property type="match status" value="6"/>
</dbReference>
<evidence type="ECO:0000256" key="11">
    <source>
        <dbReference type="ARBA" id="ARBA00023170"/>
    </source>
</evidence>
<feature type="domain" description="Protein kinase" evidence="19">
    <location>
        <begin position="1259"/>
        <end position="1529"/>
    </location>
</feature>
<feature type="domain" description="Bulb-type lectin" evidence="21">
    <location>
        <begin position="801"/>
        <end position="929"/>
    </location>
</feature>
<feature type="domain" description="Apple" evidence="22">
    <location>
        <begin position="3521"/>
        <end position="3604"/>
    </location>
</feature>
<dbReference type="GO" id="GO:0005886">
    <property type="term" value="C:plasma membrane"/>
    <property type="evidence" value="ECO:0007669"/>
    <property type="project" value="UniProtKB-SubCell"/>
</dbReference>
<evidence type="ECO:0000256" key="18">
    <source>
        <dbReference type="SAM" id="Phobius"/>
    </source>
</evidence>
<evidence type="ECO:0000256" key="16">
    <source>
        <dbReference type="PROSITE-ProRule" id="PRU10141"/>
    </source>
</evidence>
<dbReference type="EC" id="2.7.11.1" evidence="2"/>
<feature type="binding site" evidence="16">
    <location>
        <position position="2801"/>
    </location>
    <ligand>
        <name>ATP</name>
        <dbReference type="ChEBI" id="CHEBI:30616"/>
    </ligand>
</feature>
<dbReference type="InterPro" id="IPR008271">
    <property type="entry name" value="Ser/Thr_kinase_AS"/>
</dbReference>
<dbReference type="Gene3D" id="1.10.510.10">
    <property type="entry name" value="Transferase(Phosphotransferase) domain 1"/>
    <property type="match status" value="6"/>
</dbReference>
<dbReference type="InterPro" id="IPR000858">
    <property type="entry name" value="S_locus_glycoprot_dom"/>
</dbReference>
<dbReference type="FunFam" id="1.10.510.10:FF:000060">
    <property type="entry name" value="G-type lectin S-receptor-like serine/threonine-protein kinase"/>
    <property type="match status" value="6"/>
</dbReference>
<feature type="domain" description="Apple" evidence="22">
    <location>
        <begin position="4262"/>
        <end position="4352"/>
    </location>
</feature>
<dbReference type="Pfam" id="PF01453">
    <property type="entry name" value="B_lectin"/>
    <property type="match status" value="6"/>
</dbReference>
<feature type="binding site" evidence="16">
    <location>
        <position position="4467"/>
    </location>
    <ligand>
        <name>ATP</name>
        <dbReference type="ChEBI" id="CHEBI:30616"/>
    </ligand>
</feature>
<keyword evidence="24" id="KW-1185">Reference proteome</keyword>
<evidence type="ECO:0000256" key="3">
    <source>
        <dbReference type="ARBA" id="ARBA00022475"/>
    </source>
</evidence>
<dbReference type="Gene3D" id="2.90.10.10">
    <property type="entry name" value="Bulb-type lectin domain"/>
    <property type="match status" value="6"/>
</dbReference>
<dbReference type="Pfam" id="PF08276">
    <property type="entry name" value="PAN_2"/>
    <property type="match status" value="5"/>
</dbReference>
<feature type="domain" description="EGF-like" evidence="20">
    <location>
        <begin position="1947"/>
        <end position="1987"/>
    </location>
</feature>
<dbReference type="SMART" id="SM00108">
    <property type="entry name" value="B_lectin"/>
    <property type="match status" value="6"/>
</dbReference>
<dbReference type="InterPro" id="IPR000719">
    <property type="entry name" value="Prot_kinase_dom"/>
</dbReference>
<proteinExistence type="predicted"/>
<dbReference type="CDD" id="cd00028">
    <property type="entry name" value="B_lectin"/>
    <property type="match status" value="6"/>
</dbReference>
<dbReference type="GO" id="GO:0048544">
    <property type="term" value="P:recognition of pollen"/>
    <property type="evidence" value="ECO:0007669"/>
    <property type="project" value="InterPro"/>
</dbReference>
<feature type="domain" description="Bulb-type lectin" evidence="21">
    <location>
        <begin position="2421"/>
        <end position="2555"/>
    </location>
</feature>
<feature type="domain" description="Bulb-type lectin" evidence="21">
    <location>
        <begin position="3936"/>
        <end position="4070"/>
    </location>
</feature>
<dbReference type="InterPro" id="IPR001245">
    <property type="entry name" value="Ser-Thr/Tyr_kinase_cat_dom"/>
</dbReference>
<comment type="catalytic activity">
    <reaction evidence="13">
        <text>L-threonyl-[protein] + ATP = O-phospho-L-threonyl-[protein] + ADP + H(+)</text>
        <dbReference type="Rhea" id="RHEA:46608"/>
        <dbReference type="Rhea" id="RHEA-COMP:11060"/>
        <dbReference type="Rhea" id="RHEA-COMP:11605"/>
        <dbReference type="ChEBI" id="CHEBI:15378"/>
        <dbReference type="ChEBI" id="CHEBI:30013"/>
        <dbReference type="ChEBI" id="CHEBI:30616"/>
        <dbReference type="ChEBI" id="CHEBI:61977"/>
        <dbReference type="ChEBI" id="CHEBI:456216"/>
        <dbReference type="EC" id="2.7.11.1"/>
    </reaction>
</comment>
<evidence type="ECO:0000256" key="12">
    <source>
        <dbReference type="ARBA" id="ARBA00023180"/>
    </source>
</evidence>
<protein>
    <recommendedName>
        <fullName evidence="2">non-specific serine/threonine protein kinase</fullName>
        <ecNumber evidence="2">2.7.11.1</ecNumber>
    </recommendedName>
</protein>
<feature type="domain" description="Bulb-type lectin" evidence="21">
    <location>
        <begin position="3198"/>
        <end position="3326"/>
    </location>
</feature>
<evidence type="ECO:0000259" key="20">
    <source>
        <dbReference type="PROSITE" id="PS50026"/>
    </source>
</evidence>
<evidence type="ECO:0000259" key="22">
    <source>
        <dbReference type="PROSITE" id="PS50948"/>
    </source>
</evidence>
<evidence type="ECO:0000256" key="5">
    <source>
        <dbReference type="ARBA" id="ARBA00022679"/>
    </source>
</evidence>
<dbReference type="FunFam" id="2.90.10.10:FF:000019">
    <property type="entry name" value="Serine/threonine-protein kinase"/>
    <property type="match status" value="3"/>
</dbReference>
<feature type="domain" description="Protein kinase" evidence="19">
    <location>
        <begin position="451"/>
        <end position="730"/>
    </location>
</feature>
<dbReference type="FunFam" id="3.30.200.20:FF:000195">
    <property type="entry name" value="G-type lectin S-receptor-like serine/threonine-protein kinase"/>
    <property type="match status" value="2"/>
</dbReference>
<keyword evidence="18" id="KW-1133">Transmembrane helix</keyword>
<dbReference type="PaxDb" id="65489-OBART09G18840.1"/>
<dbReference type="Proteomes" id="UP000026960">
    <property type="component" value="Chromosome 9"/>
</dbReference>
<feature type="domain" description="Apple" evidence="22">
    <location>
        <begin position="286"/>
        <end position="370"/>
    </location>
</feature>
<evidence type="ECO:0000256" key="13">
    <source>
        <dbReference type="ARBA" id="ARBA00047899"/>
    </source>
</evidence>
<keyword evidence="12" id="KW-0325">Glycoprotein</keyword>
<dbReference type="Pfam" id="PF07714">
    <property type="entry name" value="PK_Tyr_Ser-Thr"/>
    <property type="match status" value="6"/>
</dbReference>
<keyword evidence="3" id="KW-1003">Cell membrane</keyword>
<keyword evidence="9 16" id="KW-0067">ATP-binding</keyword>
<keyword evidence="18" id="KW-0812">Transmembrane</keyword>
<evidence type="ECO:0000256" key="6">
    <source>
        <dbReference type="ARBA" id="ARBA00022729"/>
    </source>
</evidence>
<dbReference type="SMART" id="SM00473">
    <property type="entry name" value="PAN_AP"/>
    <property type="match status" value="5"/>
</dbReference>